<evidence type="ECO:0000313" key="1">
    <source>
        <dbReference type="EMBL" id="KAE8235659.1"/>
    </source>
</evidence>
<sequence length="33" mass="3823">PVIDREFAFEDTPEAYEYMWSGSHVGKVVTKFS</sequence>
<accession>A0A8X7SRL4</accession>
<dbReference type="Pfam" id="PF13602">
    <property type="entry name" value="ADH_zinc_N_2"/>
    <property type="match status" value="1"/>
</dbReference>
<reference evidence="1" key="2">
    <citation type="journal article" date="2019" name="IMA Fungus">
        <title>Genome sequencing and comparison of five Tilletia species to identify candidate genes for the detection of regulated species infecting wheat.</title>
        <authorList>
            <person name="Nguyen H.D.T."/>
            <person name="Sultana T."/>
            <person name="Kesanakurti P."/>
            <person name="Hambleton S."/>
        </authorList>
    </citation>
    <scope>NUCLEOTIDE SEQUENCE</scope>
    <source>
        <strain evidence="1">DAOMC 236426</strain>
    </source>
</reference>
<dbReference type="Gene3D" id="3.90.180.10">
    <property type="entry name" value="Medium-chain alcohol dehydrogenases, catalytic domain"/>
    <property type="match status" value="1"/>
</dbReference>
<protein>
    <recommendedName>
        <fullName evidence="3">Alcohol dehydrogenase</fullName>
    </recommendedName>
</protein>
<gene>
    <name evidence="1" type="ORF">A4X06_0g9800</name>
</gene>
<proteinExistence type="predicted"/>
<evidence type="ECO:0000313" key="2">
    <source>
        <dbReference type="Proteomes" id="UP000077684"/>
    </source>
</evidence>
<dbReference type="Proteomes" id="UP000077684">
    <property type="component" value="Unassembled WGS sequence"/>
</dbReference>
<dbReference type="AlphaFoldDB" id="A0A8X7SRL4"/>
<organism evidence="1 2">
    <name type="scientific">Tilletia controversa</name>
    <name type="common">dwarf bunt fungus</name>
    <dbReference type="NCBI Taxonomy" id="13291"/>
    <lineage>
        <taxon>Eukaryota</taxon>
        <taxon>Fungi</taxon>
        <taxon>Dikarya</taxon>
        <taxon>Basidiomycota</taxon>
        <taxon>Ustilaginomycotina</taxon>
        <taxon>Exobasidiomycetes</taxon>
        <taxon>Tilletiales</taxon>
        <taxon>Tilletiaceae</taxon>
        <taxon>Tilletia</taxon>
    </lineage>
</organism>
<feature type="non-terminal residue" evidence="1">
    <location>
        <position position="1"/>
    </location>
</feature>
<keyword evidence="2" id="KW-1185">Reference proteome</keyword>
<comment type="caution">
    <text evidence="1">The sequence shown here is derived from an EMBL/GenBank/DDBJ whole genome shotgun (WGS) entry which is preliminary data.</text>
</comment>
<name>A0A8X7SRL4_9BASI</name>
<reference evidence="1" key="1">
    <citation type="submission" date="2016-04" db="EMBL/GenBank/DDBJ databases">
        <authorList>
            <person name="Nguyen H.D."/>
            <person name="Samba Siva P."/>
            <person name="Cullis J."/>
            <person name="Levesque C.A."/>
            <person name="Hambleton S."/>
        </authorList>
    </citation>
    <scope>NUCLEOTIDE SEQUENCE</scope>
    <source>
        <strain evidence="1">DAOMC 236426</strain>
    </source>
</reference>
<evidence type="ECO:0008006" key="3">
    <source>
        <dbReference type="Google" id="ProtNLM"/>
    </source>
</evidence>
<dbReference type="EMBL" id="LWDE02003372">
    <property type="protein sequence ID" value="KAE8235659.1"/>
    <property type="molecule type" value="Genomic_DNA"/>
</dbReference>